<dbReference type="Gene3D" id="2.60.40.10">
    <property type="entry name" value="Immunoglobulins"/>
    <property type="match status" value="1"/>
</dbReference>
<dbReference type="InterPro" id="IPR032179">
    <property type="entry name" value="Cry22Aa_Ig-like"/>
</dbReference>
<dbReference type="PROSITE" id="PS51257">
    <property type="entry name" value="PROKAR_LIPOPROTEIN"/>
    <property type="match status" value="1"/>
</dbReference>
<dbReference type="InterPro" id="IPR013783">
    <property type="entry name" value="Ig-like_fold"/>
</dbReference>
<dbReference type="EMBL" id="FPHE01000135">
    <property type="protein sequence ID" value="SFV64697.1"/>
    <property type="molecule type" value="Genomic_DNA"/>
</dbReference>
<name>A0A1W1CG51_9ZZZZ</name>
<dbReference type="AlphaFoldDB" id="A0A1W1CG51"/>
<reference evidence="2" key="1">
    <citation type="submission" date="2016-10" db="EMBL/GenBank/DDBJ databases">
        <authorList>
            <person name="de Groot N.N."/>
        </authorList>
    </citation>
    <scope>NUCLEOTIDE SEQUENCE</scope>
</reference>
<proteinExistence type="predicted"/>
<evidence type="ECO:0000313" key="2">
    <source>
        <dbReference type="EMBL" id="SFV64697.1"/>
    </source>
</evidence>
<dbReference type="Pfam" id="PF16403">
    <property type="entry name" value="Bact_surface_Ig-like"/>
    <property type="match status" value="1"/>
</dbReference>
<protein>
    <recommendedName>
        <fullName evidence="1">Pesticidal crystal protein Cry22Aa Ig-like domain-containing protein</fullName>
    </recommendedName>
</protein>
<feature type="domain" description="Pesticidal crystal protein Cry22Aa Ig-like" evidence="1">
    <location>
        <begin position="46"/>
        <end position="119"/>
    </location>
</feature>
<evidence type="ECO:0000259" key="1">
    <source>
        <dbReference type="Pfam" id="PF16403"/>
    </source>
</evidence>
<dbReference type="SUPFAM" id="SSF52058">
    <property type="entry name" value="L domain-like"/>
    <property type="match status" value="1"/>
</dbReference>
<dbReference type="Gene3D" id="3.80.10.10">
    <property type="entry name" value="Ribonuclease Inhibitor"/>
    <property type="match status" value="1"/>
</dbReference>
<accession>A0A1W1CG51</accession>
<organism evidence="2">
    <name type="scientific">hydrothermal vent metagenome</name>
    <dbReference type="NCBI Taxonomy" id="652676"/>
    <lineage>
        <taxon>unclassified sequences</taxon>
        <taxon>metagenomes</taxon>
        <taxon>ecological metagenomes</taxon>
    </lineage>
</organism>
<gene>
    <name evidence="2" type="ORF">MNB_SV-12-112</name>
</gene>
<dbReference type="InterPro" id="IPR032675">
    <property type="entry name" value="LRR_dom_sf"/>
</dbReference>
<sequence>MNKILVTSIIFGMIIFSGCGDTGNDGNTTTTCGSNVDMLSGDNPVITLEGDTEIEISLGTTEVLSGDSYCAYDPQDGDLTQYIQRTNNIDFNRAGVYTVTYYVEDSDGYSDTKTRTVTIVDSNNANQQGDSGYYLGEEQGADYDSNPDLGEEIGGNGGGSATIDIDSFIAWYSNTCNGTFDLRLYNETTGSYSGTIDCSNQGLEYIDLTQLGVFSSIDKIDLSKNKLTDIDFSPIKDIQGLNYLLINNNTATLKSKYDTKSERNALFRYFTNLHGGDGKTGLYIGFKPHQDSDVDGDCLTIRI</sequence>
<dbReference type="SUPFAM" id="SSF49299">
    <property type="entry name" value="PKD domain"/>
    <property type="match status" value="1"/>
</dbReference>
<dbReference type="InterPro" id="IPR035986">
    <property type="entry name" value="PKD_dom_sf"/>
</dbReference>